<dbReference type="SUPFAM" id="SSF55874">
    <property type="entry name" value="ATPase domain of HSP90 chaperone/DNA topoisomerase II/histidine kinase"/>
    <property type="match status" value="1"/>
</dbReference>
<evidence type="ECO:0000259" key="3">
    <source>
        <dbReference type="Pfam" id="PF02518"/>
    </source>
</evidence>
<feature type="transmembrane region" description="Helical" evidence="2">
    <location>
        <begin position="115"/>
        <end position="137"/>
    </location>
</feature>
<dbReference type="InterPro" id="IPR036890">
    <property type="entry name" value="HATPase_C_sf"/>
</dbReference>
<feature type="region of interest" description="Disordered" evidence="1">
    <location>
        <begin position="443"/>
        <end position="486"/>
    </location>
</feature>
<accession>A0A7S4BV64</accession>
<proteinExistence type="predicted"/>
<feature type="transmembrane region" description="Helical" evidence="2">
    <location>
        <begin position="23"/>
        <end position="46"/>
    </location>
</feature>
<dbReference type="Gene3D" id="3.30.565.10">
    <property type="entry name" value="Histidine kinase-like ATPase, C-terminal domain"/>
    <property type="match status" value="1"/>
</dbReference>
<evidence type="ECO:0000256" key="1">
    <source>
        <dbReference type="SAM" id="MobiDB-lite"/>
    </source>
</evidence>
<keyword evidence="2" id="KW-1133">Transmembrane helix</keyword>
<feature type="transmembrane region" description="Helical" evidence="2">
    <location>
        <begin position="53"/>
        <end position="71"/>
    </location>
</feature>
<reference evidence="4" key="1">
    <citation type="submission" date="2021-01" db="EMBL/GenBank/DDBJ databases">
        <authorList>
            <person name="Corre E."/>
            <person name="Pelletier E."/>
            <person name="Niang G."/>
            <person name="Scheremetjew M."/>
            <person name="Finn R."/>
            <person name="Kale V."/>
            <person name="Holt S."/>
            <person name="Cochrane G."/>
            <person name="Meng A."/>
            <person name="Brown T."/>
            <person name="Cohen L."/>
        </authorList>
    </citation>
    <scope>NUCLEOTIDE SEQUENCE</scope>
    <source>
        <strain evidence="4">CCMP645</strain>
    </source>
</reference>
<dbReference type="AlphaFoldDB" id="A0A7S4BV64"/>
<dbReference type="EMBL" id="HBIZ01048033">
    <property type="protein sequence ID" value="CAE0778098.1"/>
    <property type="molecule type" value="Transcribed_RNA"/>
</dbReference>
<keyword evidence="2" id="KW-0812">Transmembrane</keyword>
<feature type="compositionally biased region" description="Low complexity" evidence="1">
    <location>
        <begin position="469"/>
        <end position="482"/>
    </location>
</feature>
<organism evidence="4">
    <name type="scientific">Chrysotila carterae</name>
    <name type="common">Marine alga</name>
    <name type="synonym">Syracosphaera carterae</name>
    <dbReference type="NCBI Taxonomy" id="13221"/>
    <lineage>
        <taxon>Eukaryota</taxon>
        <taxon>Haptista</taxon>
        <taxon>Haptophyta</taxon>
        <taxon>Prymnesiophyceae</taxon>
        <taxon>Isochrysidales</taxon>
        <taxon>Isochrysidaceae</taxon>
        <taxon>Chrysotila</taxon>
    </lineage>
</organism>
<sequence length="682" mass="74840">MHPITLVFRSQELENDFRKHSQISPVLTGILLFCVVVMAVVALICIAMGQIRALLPMMVAIVGAFVNFAVIDQHPYDFVIFRYYNNVWHFLGAVSIAMSMYAFKVSESSLSDTTYTTCLRLCMHACAMATLPIYISYYTRHAHIAEKALRTVAVPACHIFYPFHGLGDSEEMILFGSYWLVGHCIGYVVELLDRTIFLKQQLQGAELQQLATVSAIIDECLNHVILGNCGTARGMLRCLEERLDSNKEPLVLSILQRSQELLDEAATSCERRQLSVQLQLGNYSSKQKVVDVRHLLRRMMGADERFTSSVDKITVDEAVLRLALDEALTNARRFRQPGTRILVAVTVEDDPDSDLTLLVSIDNLNADGVPFLTHDACEAILRHGFIKRQLSAFLDGIGLAGVAQAARKAGGDVHLAMYPSGGTARTNFRLSLPCSRSQASASNAAAPVNGEAAMEHASRGRAGDATRVSSGDGSTSSTSETSFHPVPTVMERLHALDSSFELSDGVVNDSRHDGSYRHASERQRRPLATATRPLVCIGLDDQAMCRLLHELIFETFLSADPERSGSIGETRQEIESFCDVAMGKLDLSLSRVPLAQQREADVVIIDQNLVLGSSFSVLGSDIARQLRQKGFRGVIGILTGSADIEVRRLAALDGIDFAFAKNESAAVIADRITDKLQRIAFS</sequence>
<evidence type="ECO:0000256" key="2">
    <source>
        <dbReference type="SAM" id="Phobius"/>
    </source>
</evidence>
<evidence type="ECO:0000313" key="4">
    <source>
        <dbReference type="EMBL" id="CAE0778098.1"/>
    </source>
</evidence>
<feature type="domain" description="Histidine kinase/HSP90-like ATPase" evidence="3">
    <location>
        <begin position="316"/>
        <end position="433"/>
    </location>
</feature>
<dbReference type="Pfam" id="PF02518">
    <property type="entry name" value="HATPase_c"/>
    <property type="match status" value="1"/>
</dbReference>
<feature type="transmembrane region" description="Helical" evidence="2">
    <location>
        <begin position="83"/>
        <end position="103"/>
    </location>
</feature>
<gene>
    <name evidence="4" type="ORF">PCAR00345_LOCUS30737</name>
</gene>
<protein>
    <recommendedName>
        <fullName evidence="3">Histidine kinase/HSP90-like ATPase domain-containing protein</fullName>
    </recommendedName>
</protein>
<keyword evidence="2" id="KW-0472">Membrane</keyword>
<dbReference type="InterPro" id="IPR003594">
    <property type="entry name" value="HATPase_dom"/>
</dbReference>
<name>A0A7S4BV64_CHRCT</name>
<feature type="compositionally biased region" description="Basic and acidic residues" evidence="1">
    <location>
        <begin position="453"/>
        <end position="464"/>
    </location>
</feature>